<evidence type="ECO:0000256" key="2">
    <source>
        <dbReference type="SAM" id="SignalP"/>
    </source>
</evidence>
<accession>S3DFK5</accession>
<gene>
    <name evidence="3" type="ORF">GLAREA_03713</name>
</gene>
<dbReference type="GeneID" id="19462768"/>
<keyword evidence="2" id="KW-0732">Signal</keyword>
<dbReference type="Proteomes" id="UP000016922">
    <property type="component" value="Unassembled WGS sequence"/>
</dbReference>
<evidence type="ECO:0000313" key="3">
    <source>
        <dbReference type="EMBL" id="EPE30746.1"/>
    </source>
</evidence>
<organism evidence="3 4">
    <name type="scientific">Glarea lozoyensis (strain ATCC 20868 / MF5171)</name>
    <dbReference type="NCBI Taxonomy" id="1116229"/>
    <lineage>
        <taxon>Eukaryota</taxon>
        <taxon>Fungi</taxon>
        <taxon>Dikarya</taxon>
        <taxon>Ascomycota</taxon>
        <taxon>Pezizomycotina</taxon>
        <taxon>Leotiomycetes</taxon>
        <taxon>Helotiales</taxon>
        <taxon>Helotiaceae</taxon>
        <taxon>Glarea</taxon>
    </lineage>
</organism>
<dbReference type="EMBL" id="KE145363">
    <property type="protein sequence ID" value="EPE30746.1"/>
    <property type="molecule type" value="Genomic_DNA"/>
</dbReference>
<feature type="region of interest" description="Disordered" evidence="1">
    <location>
        <begin position="223"/>
        <end position="247"/>
    </location>
</feature>
<feature type="chain" id="PRO_5004508334" evidence="2">
    <location>
        <begin position="20"/>
        <end position="375"/>
    </location>
</feature>
<sequence>MVQIVLLGSLLLSAACVNSAVLNDRAAKPYINNTLEHGVVTECKTCPYSLCPNVAAYDYDSSMKLTCWTHGDVISRGGNDGNNRMLAEEKILTKVKLLSVWLKTDKNCYVTQYDLLLYNGTYETDLAYCGKASEVKKYTQTPAKAKYNTECWICPSISCDNVAYHKYGTNLVTTCYADEDPESAPYNGDSVWVKTTQNCYVSETGLVTKPDRSKLDNCGPIPFLQLNQTTKGTPQTSEPDEKRAPPNLDLDKRYLVDFLVGEDFAVCYKNYTTAAPVVKKYKWDTKVAAQCFEDENSYPETLVGYWLLTTDFCWVRGQDFWEGSGRGSFRGVVCLCRGFEGGIWRLICRDMRFGPGTNYWPLRELPAVTTILPSN</sequence>
<feature type="compositionally biased region" description="Polar residues" evidence="1">
    <location>
        <begin position="225"/>
        <end position="237"/>
    </location>
</feature>
<dbReference type="AlphaFoldDB" id="S3DFK5"/>
<proteinExistence type="predicted"/>
<dbReference type="KEGG" id="glz:GLAREA_03713"/>
<name>S3DFK5_GLAL2</name>
<dbReference type="OrthoDB" id="5358886at2759"/>
<feature type="signal peptide" evidence="2">
    <location>
        <begin position="1"/>
        <end position="19"/>
    </location>
</feature>
<keyword evidence="4" id="KW-1185">Reference proteome</keyword>
<reference evidence="3 4" key="1">
    <citation type="journal article" date="2013" name="BMC Genomics">
        <title>Genomics-driven discovery of the pneumocandin biosynthetic gene cluster in the fungus Glarea lozoyensis.</title>
        <authorList>
            <person name="Chen L."/>
            <person name="Yue Q."/>
            <person name="Zhang X."/>
            <person name="Xiang M."/>
            <person name="Wang C."/>
            <person name="Li S."/>
            <person name="Che Y."/>
            <person name="Ortiz-Lopez F.J."/>
            <person name="Bills G.F."/>
            <person name="Liu X."/>
            <person name="An Z."/>
        </authorList>
    </citation>
    <scope>NUCLEOTIDE SEQUENCE [LARGE SCALE GENOMIC DNA]</scope>
    <source>
        <strain evidence="4">ATCC 20868 / MF5171</strain>
    </source>
</reference>
<evidence type="ECO:0000313" key="4">
    <source>
        <dbReference type="Proteomes" id="UP000016922"/>
    </source>
</evidence>
<dbReference type="OMA" id="YKTECRI"/>
<dbReference type="eggNOG" id="ENOG502SMPT">
    <property type="taxonomic scope" value="Eukaryota"/>
</dbReference>
<evidence type="ECO:0000256" key="1">
    <source>
        <dbReference type="SAM" id="MobiDB-lite"/>
    </source>
</evidence>
<dbReference type="HOGENOM" id="CLU_062059_0_0_1"/>
<dbReference type="RefSeq" id="XP_008082157.1">
    <property type="nucleotide sequence ID" value="XM_008083966.1"/>
</dbReference>
<protein>
    <submittedName>
        <fullName evidence="3">Uncharacterized protein</fullName>
    </submittedName>
</protein>